<gene>
    <name evidence="1" type="ORF">KIPB_014527</name>
</gene>
<protein>
    <submittedName>
        <fullName evidence="1">Uncharacterized protein</fullName>
    </submittedName>
</protein>
<proteinExistence type="predicted"/>
<name>A0A9K3DAL4_9EUKA</name>
<dbReference type="EMBL" id="BDIP01007518">
    <property type="protein sequence ID" value="GIQ91327.1"/>
    <property type="molecule type" value="Genomic_DNA"/>
</dbReference>
<keyword evidence="2" id="KW-1185">Reference proteome</keyword>
<organism evidence="1 2">
    <name type="scientific">Kipferlia bialata</name>
    <dbReference type="NCBI Taxonomy" id="797122"/>
    <lineage>
        <taxon>Eukaryota</taxon>
        <taxon>Metamonada</taxon>
        <taxon>Carpediemonas-like organisms</taxon>
        <taxon>Kipferlia</taxon>
    </lineage>
</organism>
<evidence type="ECO:0000313" key="2">
    <source>
        <dbReference type="Proteomes" id="UP000265618"/>
    </source>
</evidence>
<feature type="non-terminal residue" evidence="1">
    <location>
        <position position="1"/>
    </location>
</feature>
<comment type="caution">
    <text evidence="1">The sequence shown here is derived from an EMBL/GenBank/DDBJ whole genome shotgun (WGS) entry which is preliminary data.</text>
</comment>
<accession>A0A9K3DAL4</accession>
<dbReference type="Proteomes" id="UP000265618">
    <property type="component" value="Unassembled WGS sequence"/>
</dbReference>
<sequence>RYARLVSNLPGVTVGHTLSDIKDQRLAWVGKGGHKDTFNILSTAITLATVGGVQFTVNYYADGYLVGTKLEVPIV</sequence>
<dbReference type="AlphaFoldDB" id="A0A9K3DAL4"/>
<evidence type="ECO:0000313" key="1">
    <source>
        <dbReference type="EMBL" id="GIQ91327.1"/>
    </source>
</evidence>
<reference evidence="1 2" key="1">
    <citation type="journal article" date="2018" name="PLoS ONE">
        <title>The draft genome of Kipferlia bialata reveals reductive genome evolution in fornicate parasites.</title>
        <authorList>
            <person name="Tanifuji G."/>
            <person name="Takabayashi S."/>
            <person name="Kume K."/>
            <person name="Takagi M."/>
            <person name="Nakayama T."/>
            <person name="Kamikawa R."/>
            <person name="Inagaki Y."/>
            <person name="Hashimoto T."/>
        </authorList>
    </citation>
    <scope>NUCLEOTIDE SEQUENCE [LARGE SCALE GENOMIC DNA]</scope>
    <source>
        <strain evidence="1">NY0173</strain>
    </source>
</reference>